<evidence type="ECO:0000259" key="12">
    <source>
        <dbReference type="Pfam" id="PF05683"/>
    </source>
</evidence>
<comment type="function">
    <text evidence="10">Catalyzes the reversible hydration of fumarate to (S)-malate.</text>
</comment>
<keyword evidence="8 10" id="KW-0411">Iron-sulfur</keyword>
<comment type="similarity">
    <text evidence="3 10">Belongs to the class-I fumarase family.</text>
</comment>
<evidence type="ECO:0000256" key="7">
    <source>
        <dbReference type="ARBA" id="ARBA00023004"/>
    </source>
</evidence>
<dbReference type="PANTHER" id="PTHR43351">
    <property type="entry name" value="L(+)-TARTRATE DEHYDRATASE SUBUNIT BETA"/>
    <property type="match status" value="1"/>
</dbReference>
<dbReference type="Gene3D" id="3.20.130.10">
    <property type="entry name" value="Fe-S hydro-lyase, tartrate dehydratase beta-type, catalytic domain"/>
    <property type="match status" value="1"/>
</dbReference>
<evidence type="ECO:0000256" key="1">
    <source>
        <dbReference type="ARBA" id="ARBA00000929"/>
    </source>
</evidence>
<dbReference type="RefSeq" id="WP_121173736.1">
    <property type="nucleotide sequence ID" value="NZ_RBIN01000008.1"/>
</dbReference>
<keyword evidence="6 10" id="KW-0479">Metal-binding</keyword>
<dbReference type="InterPro" id="IPR004647">
    <property type="entry name" value="Fe-S_hydro-lyase_TtdB-typ_cat"/>
</dbReference>
<dbReference type="OrthoDB" id="9798978at2"/>
<feature type="domain" description="Fe-S hydro-lyase tartrate dehydratase beta-type catalytic" evidence="12">
    <location>
        <begin position="288"/>
        <end position="488"/>
    </location>
</feature>
<keyword evidence="7 10" id="KW-0408">Iron</keyword>
<evidence type="ECO:0000256" key="9">
    <source>
        <dbReference type="ARBA" id="ARBA00023239"/>
    </source>
</evidence>
<dbReference type="NCBIfam" id="TIGR00722">
    <property type="entry name" value="ttdA_fumA_fumB"/>
    <property type="match status" value="1"/>
</dbReference>
<comment type="cofactor">
    <cofactor evidence="2 10">
        <name>[4Fe-4S] cluster</name>
        <dbReference type="ChEBI" id="CHEBI:49883"/>
    </cofactor>
</comment>
<evidence type="ECO:0000256" key="3">
    <source>
        <dbReference type="ARBA" id="ARBA00008876"/>
    </source>
</evidence>
<dbReference type="PIRSF" id="PIRSF001394">
    <property type="entry name" value="Fe_dep_fumar_hy"/>
    <property type="match status" value="1"/>
</dbReference>
<sequence>MNVIRQADLIDSVTRALQYISYYHPKDFIDAMHQAYLREENPAARDAIAQILINSRMCATGHRPICQDTGIVTVFVNIGMNVRWETDLSLEEMINEGVRRAYTHPDNVLRASILADPDGARRNTGDNTPAVIHQRLVPGDQVEVHVAAKGGGSEAKTKFAMLNPSDSVVDWVLDQVPKMGAGWCPPGMLGIGIGGTAEQAMKMAKESLLEPIDIQKLAERGPSSRAEELRLELFEKINRLGIGAQGLGGLTTVLDIKVMDYPTHAANKPVAIIPNCAATRHVDFTLTGSGPAELPVPEIDDWPEIAWEAGEGVKRVNLDGITPEEVASWQPGDTLLLSGSLLTGRDAAHKRMVDMLERGETLPVELKGRFIYYVGPVDPVGDEVVGPAGPTTATRMDKFTRPILERTGLLGMIGKAERGPMAIEAIRDHGAAYLMAVGGSAYLVAQAIRASRVLAFEDLGMEAIYEFEIRDMPVTVAVDSRGTSVHQQGPAKWREIIARR</sequence>
<dbReference type="InterPro" id="IPR036660">
    <property type="entry name" value="Fe-S_hydroAse_TtdB_cat_sf"/>
</dbReference>
<dbReference type="Proteomes" id="UP000281975">
    <property type="component" value="Unassembled WGS sequence"/>
</dbReference>
<evidence type="ECO:0000313" key="13">
    <source>
        <dbReference type="EMBL" id="RKQ96969.1"/>
    </source>
</evidence>
<dbReference type="Pfam" id="PF05681">
    <property type="entry name" value="Fumerase"/>
    <property type="match status" value="1"/>
</dbReference>
<dbReference type="InterPro" id="IPR011167">
    <property type="entry name" value="Fe_dep_fumarate_hydratase"/>
</dbReference>
<dbReference type="GO" id="GO:0051539">
    <property type="term" value="F:4 iron, 4 sulfur cluster binding"/>
    <property type="evidence" value="ECO:0007669"/>
    <property type="project" value="UniProtKB-UniRule"/>
</dbReference>
<evidence type="ECO:0000256" key="4">
    <source>
        <dbReference type="ARBA" id="ARBA00011738"/>
    </source>
</evidence>
<evidence type="ECO:0000259" key="11">
    <source>
        <dbReference type="Pfam" id="PF05681"/>
    </source>
</evidence>
<dbReference type="GO" id="GO:0004333">
    <property type="term" value="F:fumarate hydratase activity"/>
    <property type="evidence" value="ECO:0007669"/>
    <property type="project" value="UniProtKB-UniRule"/>
</dbReference>
<dbReference type="EMBL" id="RBIN01000008">
    <property type="protein sequence ID" value="RKQ96969.1"/>
    <property type="molecule type" value="Genomic_DNA"/>
</dbReference>
<dbReference type="EC" id="4.2.1.2" evidence="10"/>
<evidence type="ECO:0000256" key="8">
    <source>
        <dbReference type="ARBA" id="ARBA00023014"/>
    </source>
</evidence>
<dbReference type="SUPFAM" id="SSF117457">
    <property type="entry name" value="FumA C-terminal domain-like"/>
    <property type="match status" value="1"/>
</dbReference>
<evidence type="ECO:0000256" key="10">
    <source>
        <dbReference type="PIRNR" id="PIRNR001394"/>
    </source>
</evidence>
<gene>
    <name evidence="13" type="ORF">C7446_2830</name>
</gene>
<accession>A0A420WU49</accession>
<comment type="caution">
    <text evidence="13">The sequence shown here is derived from an EMBL/GenBank/DDBJ whole genome shotgun (WGS) entry which is preliminary data.</text>
</comment>
<dbReference type="GO" id="GO:0006091">
    <property type="term" value="P:generation of precursor metabolites and energy"/>
    <property type="evidence" value="ECO:0007669"/>
    <property type="project" value="InterPro"/>
</dbReference>
<feature type="domain" description="Fe-S hydro-lyase tartrate dehydratase alpha-type catalytic" evidence="11">
    <location>
        <begin position="11"/>
        <end position="284"/>
    </location>
</feature>
<protein>
    <recommendedName>
        <fullName evidence="10">Fumarate hydratase class I</fullName>
        <ecNumber evidence="10">4.2.1.2</ecNumber>
    </recommendedName>
</protein>
<dbReference type="Pfam" id="PF05683">
    <property type="entry name" value="Fumerase_C"/>
    <property type="match status" value="1"/>
</dbReference>
<dbReference type="InterPro" id="IPR004646">
    <property type="entry name" value="Fe-S_hydro-lyase_TtdA-typ_cat"/>
</dbReference>
<proteinExistence type="inferred from homology"/>
<dbReference type="NCBIfam" id="TIGR00723">
    <property type="entry name" value="ttdB_fumA_fumB"/>
    <property type="match status" value="1"/>
</dbReference>
<dbReference type="AlphaFoldDB" id="A0A420WU49"/>
<keyword evidence="14" id="KW-1185">Reference proteome</keyword>
<evidence type="ECO:0000256" key="2">
    <source>
        <dbReference type="ARBA" id="ARBA00001966"/>
    </source>
</evidence>
<name>A0A420WU49_9GAMM</name>
<comment type="catalytic activity">
    <reaction evidence="1 10">
        <text>(S)-malate = fumarate + H2O</text>
        <dbReference type="Rhea" id="RHEA:12460"/>
        <dbReference type="ChEBI" id="CHEBI:15377"/>
        <dbReference type="ChEBI" id="CHEBI:15589"/>
        <dbReference type="ChEBI" id="CHEBI:29806"/>
        <dbReference type="EC" id="4.2.1.2"/>
    </reaction>
</comment>
<organism evidence="13 14">
    <name type="scientific">Kushneria sinocarnis</name>
    <dbReference type="NCBI Taxonomy" id="595502"/>
    <lineage>
        <taxon>Bacteria</taxon>
        <taxon>Pseudomonadati</taxon>
        <taxon>Pseudomonadota</taxon>
        <taxon>Gammaproteobacteria</taxon>
        <taxon>Oceanospirillales</taxon>
        <taxon>Halomonadaceae</taxon>
        <taxon>Kushneria</taxon>
    </lineage>
</organism>
<evidence type="ECO:0000256" key="6">
    <source>
        <dbReference type="ARBA" id="ARBA00022723"/>
    </source>
</evidence>
<evidence type="ECO:0000256" key="5">
    <source>
        <dbReference type="ARBA" id="ARBA00022485"/>
    </source>
</evidence>
<keyword evidence="5 10" id="KW-0004">4Fe-4S</keyword>
<reference evidence="13 14" key="1">
    <citation type="submission" date="2018-10" db="EMBL/GenBank/DDBJ databases">
        <title>Genomic Encyclopedia of Type Strains, Phase IV (KMG-IV): sequencing the most valuable type-strain genomes for metagenomic binning, comparative biology and taxonomic classification.</title>
        <authorList>
            <person name="Goeker M."/>
        </authorList>
    </citation>
    <scope>NUCLEOTIDE SEQUENCE [LARGE SCALE GENOMIC DNA]</scope>
    <source>
        <strain evidence="13 14">DSM 23229</strain>
    </source>
</reference>
<keyword evidence="9 10" id="KW-0456">Lyase</keyword>
<dbReference type="GO" id="GO:0046872">
    <property type="term" value="F:metal ion binding"/>
    <property type="evidence" value="ECO:0007669"/>
    <property type="project" value="UniProtKB-UniRule"/>
</dbReference>
<evidence type="ECO:0000313" key="14">
    <source>
        <dbReference type="Proteomes" id="UP000281975"/>
    </source>
</evidence>
<dbReference type="PANTHER" id="PTHR43351:SF2">
    <property type="entry name" value="L(+)-TARTRATE DEHYDRATASE SUBUNIT BETA-RELATED"/>
    <property type="match status" value="1"/>
</dbReference>
<comment type="subunit">
    <text evidence="4 10">Homodimer.</text>
</comment>